<organism evidence="4 5">
    <name type="scientific">Shouchella clausii</name>
    <name type="common">Alkalihalobacillus clausii</name>
    <dbReference type="NCBI Taxonomy" id="79880"/>
    <lineage>
        <taxon>Bacteria</taxon>
        <taxon>Bacillati</taxon>
        <taxon>Bacillota</taxon>
        <taxon>Bacilli</taxon>
        <taxon>Bacillales</taxon>
        <taxon>Bacillaceae</taxon>
        <taxon>Shouchella</taxon>
    </lineage>
</organism>
<keyword evidence="1 4" id="KW-0808">Transferase</keyword>
<dbReference type="PANTHER" id="PTHR43877">
    <property type="entry name" value="AMINOALKYLPHOSPHONATE N-ACETYLTRANSFERASE-RELATED-RELATED"/>
    <property type="match status" value="1"/>
</dbReference>
<evidence type="ECO:0000256" key="1">
    <source>
        <dbReference type="ARBA" id="ARBA00022679"/>
    </source>
</evidence>
<dbReference type="SUPFAM" id="SSF55729">
    <property type="entry name" value="Acyl-CoA N-acyltransferases (Nat)"/>
    <property type="match status" value="1"/>
</dbReference>
<proteinExistence type="predicted"/>
<name>A0A268NX70_SHOCL</name>
<dbReference type="CDD" id="cd04301">
    <property type="entry name" value="NAT_SF"/>
    <property type="match status" value="1"/>
</dbReference>
<evidence type="ECO:0000259" key="3">
    <source>
        <dbReference type="PROSITE" id="PS51186"/>
    </source>
</evidence>
<sequence>MIRFAQQADANALHHLLQLAFSKYDTELTDTPALAETPTSLKEKIASSHKALLVLKNGQISAMCLFQFANRRCHFIRLCVHPAYQGQGLGTLLLKEMEQHANAQGCSSMCCQARKANCAYYEKLGYSISGYNAQSDLYLLKKMLKERQTRQCA</sequence>
<evidence type="ECO:0000256" key="2">
    <source>
        <dbReference type="ARBA" id="ARBA00023315"/>
    </source>
</evidence>
<evidence type="ECO:0000313" key="4">
    <source>
        <dbReference type="EMBL" id="PAE88123.1"/>
    </source>
</evidence>
<reference evidence="4 5" key="1">
    <citation type="submission" date="2017-07" db="EMBL/GenBank/DDBJ databases">
        <title>Isolation and whole genome analysis of endospore-forming bacteria from heroin.</title>
        <authorList>
            <person name="Kalinowski J."/>
            <person name="Ahrens B."/>
            <person name="Al-Dilaimi A."/>
            <person name="Winkler A."/>
            <person name="Wibberg D."/>
            <person name="Schleenbecker U."/>
            <person name="Ruckert C."/>
            <person name="Wolfel R."/>
            <person name="Grass G."/>
        </authorList>
    </citation>
    <scope>NUCLEOTIDE SEQUENCE [LARGE SCALE GENOMIC DNA]</scope>
    <source>
        <strain evidence="4 5">7539</strain>
    </source>
</reference>
<dbReference type="InterPro" id="IPR016181">
    <property type="entry name" value="Acyl_CoA_acyltransferase"/>
</dbReference>
<protein>
    <submittedName>
        <fullName evidence="4">N-acetyltransferase</fullName>
    </submittedName>
</protein>
<dbReference type="InterPro" id="IPR050832">
    <property type="entry name" value="Bact_Acetyltransf"/>
</dbReference>
<dbReference type="EMBL" id="NPCC01000023">
    <property type="protein sequence ID" value="PAE88123.1"/>
    <property type="molecule type" value="Genomic_DNA"/>
</dbReference>
<dbReference type="OMA" id="EMEQHAN"/>
<dbReference type="Proteomes" id="UP000216207">
    <property type="component" value="Unassembled WGS sequence"/>
</dbReference>
<dbReference type="Gene3D" id="3.40.630.30">
    <property type="match status" value="1"/>
</dbReference>
<dbReference type="GO" id="GO:0016747">
    <property type="term" value="F:acyltransferase activity, transferring groups other than amino-acyl groups"/>
    <property type="evidence" value="ECO:0007669"/>
    <property type="project" value="InterPro"/>
</dbReference>
<gene>
    <name evidence="4" type="ORF">CHH72_14850</name>
</gene>
<dbReference type="PROSITE" id="PS51186">
    <property type="entry name" value="GNAT"/>
    <property type="match status" value="1"/>
</dbReference>
<comment type="caution">
    <text evidence="4">The sequence shown here is derived from an EMBL/GenBank/DDBJ whole genome shotgun (WGS) entry which is preliminary data.</text>
</comment>
<dbReference type="AlphaFoldDB" id="A0A268NX70"/>
<evidence type="ECO:0000313" key="5">
    <source>
        <dbReference type="Proteomes" id="UP000216207"/>
    </source>
</evidence>
<dbReference type="RefSeq" id="WP_011246312.1">
    <property type="nucleotide sequence ID" value="NZ_BOQQ01000011.1"/>
</dbReference>
<dbReference type="InterPro" id="IPR000182">
    <property type="entry name" value="GNAT_dom"/>
</dbReference>
<dbReference type="Pfam" id="PF00583">
    <property type="entry name" value="Acetyltransf_1"/>
    <property type="match status" value="1"/>
</dbReference>
<keyword evidence="2" id="KW-0012">Acyltransferase</keyword>
<feature type="domain" description="N-acetyltransferase" evidence="3">
    <location>
        <begin position="1"/>
        <end position="145"/>
    </location>
</feature>
<accession>A0A268NX70</accession>